<dbReference type="RefSeq" id="WP_344817703.1">
    <property type="nucleotide sequence ID" value="NZ_BAABCP010000001.1"/>
</dbReference>
<evidence type="ECO:0000313" key="4">
    <source>
        <dbReference type="Proteomes" id="UP001501591"/>
    </source>
</evidence>
<name>A0ABP7MNW7_9MICO</name>
<sequence length="199" mass="20731">MSEQQPEYIWVHPPERPRRGRVWVVVGLVVAAVVIAAAVFWLFLRPGTGEAEPEPTASASPSVSATPTTTKTPSPSPDPSASSAPEDPATEPPAPQDPSLAVFRDKVSPVLGDAARGLQIADGSDPQQAAETIGLLQEDAGRLADTIAPDSIAADWRSALDGYVSALQKLRTAYEQGGSADGESAAARRALDRLSSLIG</sequence>
<protein>
    <submittedName>
        <fullName evidence="3">Uncharacterized protein</fullName>
    </submittedName>
</protein>
<proteinExistence type="predicted"/>
<comment type="caution">
    <text evidence="3">The sequence shown here is derived from an EMBL/GenBank/DDBJ whole genome shotgun (WGS) entry which is preliminary data.</text>
</comment>
<feature type="region of interest" description="Disordered" evidence="1">
    <location>
        <begin position="49"/>
        <end position="103"/>
    </location>
</feature>
<feature type="compositionally biased region" description="Low complexity" evidence="1">
    <location>
        <begin position="54"/>
        <end position="87"/>
    </location>
</feature>
<feature type="transmembrane region" description="Helical" evidence="2">
    <location>
        <begin position="22"/>
        <end position="44"/>
    </location>
</feature>
<gene>
    <name evidence="3" type="ORF">GCM10022383_02790</name>
</gene>
<reference evidence="4" key="1">
    <citation type="journal article" date="2019" name="Int. J. Syst. Evol. Microbiol.">
        <title>The Global Catalogue of Microorganisms (GCM) 10K type strain sequencing project: providing services to taxonomists for standard genome sequencing and annotation.</title>
        <authorList>
            <consortium name="The Broad Institute Genomics Platform"/>
            <consortium name="The Broad Institute Genome Sequencing Center for Infectious Disease"/>
            <person name="Wu L."/>
            <person name="Ma J."/>
        </authorList>
    </citation>
    <scope>NUCLEOTIDE SEQUENCE [LARGE SCALE GENOMIC DNA]</scope>
    <source>
        <strain evidence="4">JCM 17024</strain>
    </source>
</reference>
<keyword evidence="2" id="KW-0472">Membrane</keyword>
<evidence type="ECO:0000256" key="2">
    <source>
        <dbReference type="SAM" id="Phobius"/>
    </source>
</evidence>
<keyword evidence="4" id="KW-1185">Reference proteome</keyword>
<keyword evidence="2" id="KW-0812">Transmembrane</keyword>
<dbReference type="Proteomes" id="UP001501591">
    <property type="component" value="Unassembled WGS sequence"/>
</dbReference>
<evidence type="ECO:0000256" key="1">
    <source>
        <dbReference type="SAM" id="MobiDB-lite"/>
    </source>
</evidence>
<accession>A0ABP7MNW7</accession>
<evidence type="ECO:0000313" key="3">
    <source>
        <dbReference type="EMBL" id="GAA3927168.1"/>
    </source>
</evidence>
<dbReference type="EMBL" id="BAABCP010000001">
    <property type="protein sequence ID" value="GAA3927168.1"/>
    <property type="molecule type" value="Genomic_DNA"/>
</dbReference>
<keyword evidence="2" id="KW-1133">Transmembrane helix</keyword>
<organism evidence="3 4">
    <name type="scientific">Microbacterium soli</name>
    <dbReference type="NCBI Taxonomy" id="446075"/>
    <lineage>
        <taxon>Bacteria</taxon>
        <taxon>Bacillati</taxon>
        <taxon>Actinomycetota</taxon>
        <taxon>Actinomycetes</taxon>
        <taxon>Micrococcales</taxon>
        <taxon>Microbacteriaceae</taxon>
        <taxon>Microbacterium</taxon>
    </lineage>
</organism>